<feature type="domain" description="CdaR GGDEF-like" evidence="4">
    <location>
        <begin position="308"/>
        <end position="441"/>
    </location>
</feature>
<dbReference type="Pfam" id="PF07905">
    <property type="entry name" value="PucR"/>
    <property type="match status" value="1"/>
</dbReference>
<dbReference type="PANTHER" id="PTHR33744">
    <property type="entry name" value="CARBOHYDRATE DIACID REGULATOR"/>
    <property type="match status" value="1"/>
</dbReference>
<reference evidence="6" key="3">
    <citation type="journal article" date="2018" name="BMC Genomics">
        <title>Whole genome sequencing and function prediction of 133 gut anaerobes isolated from chicken caecum in pure cultures.</title>
        <authorList>
            <person name="Medvecky M."/>
            <person name="Cejkova D."/>
            <person name="Polansky O."/>
            <person name="Karasova D."/>
            <person name="Kubasova T."/>
            <person name="Cizek A."/>
            <person name="Rychlik I."/>
        </authorList>
    </citation>
    <scope>NUCLEOTIDE SEQUENCE</scope>
    <source>
        <strain evidence="6">An175</strain>
    </source>
</reference>
<protein>
    <submittedName>
        <fullName evidence="5">Carbohydrate diacid transcriptional activator CdaR</fullName>
    </submittedName>
    <submittedName>
        <fullName evidence="6">PucR family transcriptional regulator</fullName>
    </submittedName>
</protein>
<feature type="domain" description="Purine catabolism PurC-like" evidence="2">
    <location>
        <begin position="12"/>
        <end position="131"/>
    </location>
</feature>
<dbReference type="OrthoDB" id="143422at2"/>
<dbReference type="AlphaFoldDB" id="A0A174P375"/>
<comment type="similarity">
    <text evidence="1">Belongs to the CdaR family.</text>
</comment>
<dbReference type="InterPro" id="IPR012914">
    <property type="entry name" value="PucR_dom"/>
</dbReference>
<dbReference type="Proteomes" id="UP000095765">
    <property type="component" value="Unassembled WGS sequence"/>
</dbReference>
<gene>
    <name evidence="6" type="ORF">B5F11_05230</name>
    <name evidence="7" type="ORF">DXC40_03670</name>
    <name evidence="5" type="ORF">ERS852551_01074</name>
</gene>
<evidence type="ECO:0000313" key="9">
    <source>
        <dbReference type="Proteomes" id="UP000196386"/>
    </source>
</evidence>
<evidence type="ECO:0000313" key="7">
    <source>
        <dbReference type="EMBL" id="RGE70163.1"/>
    </source>
</evidence>
<dbReference type="Proteomes" id="UP000260828">
    <property type="component" value="Unassembled WGS sequence"/>
</dbReference>
<evidence type="ECO:0000313" key="6">
    <source>
        <dbReference type="EMBL" id="OUP70409.1"/>
    </source>
</evidence>
<reference evidence="7 10" key="4">
    <citation type="submission" date="2018-08" db="EMBL/GenBank/DDBJ databases">
        <title>A genome reference for cultivated species of the human gut microbiota.</title>
        <authorList>
            <person name="Zou Y."/>
            <person name="Xue W."/>
            <person name="Luo G."/>
        </authorList>
    </citation>
    <scope>NUCLEOTIDE SEQUENCE [LARGE SCALE GENOMIC DNA]</scope>
    <source>
        <strain evidence="7 10">TF05-12AC</strain>
    </source>
</reference>
<dbReference type="EMBL" id="NFKP01000004">
    <property type="protein sequence ID" value="OUP70409.1"/>
    <property type="molecule type" value="Genomic_DNA"/>
</dbReference>
<name>A0A174P375_9FIRM</name>
<dbReference type="EMBL" id="QVME01000001">
    <property type="protein sequence ID" value="RGE70163.1"/>
    <property type="molecule type" value="Genomic_DNA"/>
</dbReference>
<evidence type="ECO:0000259" key="4">
    <source>
        <dbReference type="Pfam" id="PF17853"/>
    </source>
</evidence>
<dbReference type="RefSeq" id="WP_055244508.1">
    <property type="nucleotide sequence ID" value="NZ_CABIWA010000003.1"/>
</dbReference>
<sequence>MEKTYGISVRSVLDMEVLKGAKLFAGRGGLDRIVTSMNVMVETPDIVKWVSPGDLLVTTAYSIRDDVKRLASLVPVLNAHGVVGLGIKPKEFIPEMPREVIEAANALSFPIFEIPAELSFSKIITPVLTTILNNQAQVLMDIYDLQKSLTATMLSGGNLQAITQTLHNRYGNSVAIYNEFFSSYVISAAFSRRDAIYRQMENCVRGSGMNDLAADFSNTLSRRERCMVDGKECTKITVPIYSDKKLYGYIFMWEDNREITSVDLAVIEASTSLIALDMIKKISIFEMENNHKVSFLDDLLVNDDLSQRRALANAEYFDFDIEAVHQVAVVQVCNTNNSLSLSNGALYKMNNSIVRVLRRLSRNAACKLLFVNKCDNIVLVFENKLRSTDLCKQEVTQFMETLCGALRGDSLLEFICIGVGRAYREAADLWKSLAEAKRAASCGPIDREHALCYEDLGVYRFLSYENLQPELLSFYTETLKVLVDYDREHDSELVHTLSLYFKCNGNLKRLAEELGVHYNTVAYRIQRIKELAGVSFDNSDQLLNLQIALKIHEIHKTR</sequence>
<evidence type="ECO:0000313" key="5">
    <source>
        <dbReference type="EMBL" id="CUP52725.1"/>
    </source>
</evidence>
<organism evidence="5 8">
    <name type="scientific">Anaerotruncus colihominis</name>
    <dbReference type="NCBI Taxonomy" id="169435"/>
    <lineage>
        <taxon>Bacteria</taxon>
        <taxon>Bacillati</taxon>
        <taxon>Bacillota</taxon>
        <taxon>Clostridia</taxon>
        <taxon>Eubacteriales</taxon>
        <taxon>Oscillospiraceae</taxon>
        <taxon>Anaerotruncus</taxon>
    </lineage>
</organism>
<evidence type="ECO:0000313" key="10">
    <source>
        <dbReference type="Proteomes" id="UP000260828"/>
    </source>
</evidence>
<dbReference type="PANTHER" id="PTHR33744:SF1">
    <property type="entry name" value="DNA-BINDING TRANSCRIPTIONAL ACTIVATOR ADER"/>
    <property type="match status" value="1"/>
</dbReference>
<feature type="domain" description="PucR C-terminal helix-turn-helix" evidence="3">
    <location>
        <begin position="493"/>
        <end position="551"/>
    </location>
</feature>
<dbReference type="InterPro" id="IPR025736">
    <property type="entry name" value="PucR_C-HTH_dom"/>
</dbReference>
<dbReference type="Pfam" id="PF17853">
    <property type="entry name" value="GGDEF_2"/>
    <property type="match status" value="1"/>
</dbReference>
<reference evidence="5 8" key="1">
    <citation type="submission" date="2015-09" db="EMBL/GenBank/DDBJ databases">
        <authorList>
            <consortium name="Pathogen Informatics"/>
        </authorList>
    </citation>
    <scope>NUCLEOTIDE SEQUENCE [LARGE SCALE GENOMIC DNA]</scope>
    <source>
        <strain evidence="5 8">2789STDY5834939</strain>
    </source>
</reference>
<accession>A0A174P375</accession>
<dbReference type="Pfam" id="PF13556">
    <property type="entry name" value="HTH_30"/>
    <property type="match status" value="1"/>
</dbReference>
<dbReference type="EMBL" id="CZBE01000006">
    <property type="protein sequence ID" value="CUP52725.1"/>
    <property type="molecule type" value="Genomic_DNA"/>
</dbReference>
<reference evidence="9" key="2">
    <citation type="submission" date="2017-04" db="EMBL/GenBank/DDBJ databases">
        <title>Function of individual gut microbiota members based on whole genome sequencing of pure cultures obtained from chicken caecum.</title>
        <authorList>
            <person name="Medvecky M."/>
            <person name="Cejkova D."/>
            <person name="Polansky O."/>
            <person name="Karasova D."/>
            <person name="Kubasova T."/>
            <person name="Cizek A."/>
            <person name="Rychlik I."/>
        </authorList>
    </citation>
    <scope>NUCLEOTIDE SEQUENCE [LARGE SCALE GENOMIC DNA]</scope>
    <source>
        <strain evidence="9">An175</strain>
    </source>
</reference>
<evidence type="ECO:0000259" key="3">
    <source>
        <dbReference type="Pfam" id="PF13556"/>
    </source>
</evidence>
<dbReference type="InterPro" id="IPR042070">
    <property type="entry name" value="PucR_C-HTH_sf"/>
</dbReference>
<proteinExistence type="inferred from homology"/>
<evidence type="ECO:0000256" key="1">
    <source>
        <dbReference type="ARBA" id="ARBA00006754"/>
    </source>
</evidence>
<dbReference type="Proteomes" id="UP000196386">
    <property type="component" value="Unassembled WGS sequence"/>
</dbReference>
<evidence type="ECO:0000313" key="8">
    <source>
        <dbReference type="Proteomes" id="UP000095765"/>
    </source>
</evidence>
<dbReference type="InterPro" id="IPR051448">
    <property type="entry name" value="CdaR-like_regulators"/>
</dbReference>
<dbReference type="InterPro" id="IPR041522">
    <property type="entry name" value="CdaR_GGDEF"/>
</dbReference>
<evidence type="ECO:0000259" key="2">
    <source>
        <dbReference type="Pfam" id="PF07905"/>
    </source>
</evidence>
<dbReference type="Gene3D" id="1.10.10.2840">
    <property type="entry name" value="PucR C-terminal helix-turn-helix domain"/>
    <property type="match status" value="1"/>
</dbReference>